<dbReference type="SUPFAM" id="SSF53383">
    <property type="entry name" value="PLP-dependent transferases"/>
    <property type="match status" value="1"/>
</dbReference>
<dbReference type="InterPro" id="IPR015421">
    <property type="entry name" value="PyrdxlP-dep_Trfase_major"/>
</dbReference>
<organism evidence="3">
    <name type="scientific">marine sediment metagenome</name>
    <dbReference type="NCBI Taxonomy" id="412755"/>
    <lineage>
        <taxon>unclassified sequences</taxon>
        <taxon>metagenomes</taxon>
        <taxon>ecological metagenomes</taxon>
    </lineage>
</organism>
<comment type="cofactor">
    <cofactor evidence="1">
        <name>pyridoxal 5'-phosphate</name>
        <dbReference type="ChEBI" id="CHEBI:597326"/>
    </cofactor>
</comment>
<dbReference type="GO" id="GO:0005777">
    <property type="term" value="C:peroxisome"/>
    <property type="evidence" value="ECO:0007669"/>
    <property type="project" value="TreeGrafter"/>
</dbReference>
<sequence>MENLRIPGPTPCPNDVLKAMSRQMINHRGPEFKQILNDITDKLKQLFQTKGDVFLLTSSGTGEYRD</sequence>
<evidence type="ECO:0008006" key="4">
    <source>
        <dbReference type="Google" id="ProtNLM"/>
    </source>
</evidence>
<reference evidence="3" key="1">
    <citation type="journal article" date="2014" name="Front. Microbiol.">
        <title>High frequency of phylogenetically diverse reductive dehalogenase-homologous genes in deep subseafloor sedimentary metagenomes.</title>
        <authorList>
            <person name="Kawai M."/>
            <person name="Futagami T."/>
            <person name="Toyoda A."/>
            <person name="Takaki Y."/>
            <person name="Nishi S."/>
            <person name="Hori S."/>
            <person name="Arai W."/>
            <person name="Tsubouchi T."/>
            <person name="Morono Y."/>
            <person name="Uchiyama I."/>
            <person name="Ito T."/>
            <person name="Fujiyama A."/>
            <person name="Inagaki F."/>
            <person name="Takami H."/>
        </authorList>
    </citation>
    <scope>NUCLEOTIDE SEQUENCE</scope>
    <source>
        <strain evidence="3">Expedition CK06-06</strain>
    </source>
</reference>
<protein>
    <recommendedName>
        <fullName evidence="4">Aminotransferase class V domain-containing protein</fullName>
    </recommendedName>
</protein>
<comment type="caution">
    <text evidence="3">The sequence shown here is derived from an EMBL/GenBank/DDBJ whole genome shotgun (WGS) entry which is preliminary data.</text>
</comment>
<dbReference type="Gene3D" id="3.40.640.10">
    <property type="entry name" value="Type I PLP-dependent aspartate aminotransferase-like (Major domain)"/>
    <property type="match status" value="1"/>
</dbReference>
<dbReference type="GO" id="GO:0004760">
    <property type="term" value="F:L-serine-pyruvate transaminase activity"/>
    <property type="evidence" value="ECO:0007669"/>
    <property type="project" value="TreeGrafter"/>
</dbReference>
<proteinExistence type="predicted"/>
<dbReference type="AlphaFoldDB" id="X1RHW6"/>
<evidence type="ECO:0000313" key="3">
    <source>
        <dbReference type="EMBL" id="GAI80208.1"/>
    </source>
</evidence>
<dbReference type="PANTHER" id="PTHR21152:SF40">
    <property type="entry name" value="ALANINE--GLYOXYLATE AMINOTRANSFERASE"/>
    <property type="match status" value="1"/>
</dbReference>
<evidence type="ECO:0000256" key="2">
    <source>
        <dbReference type="ARBA" id="ARBA00022898"/>
    </source>
</evidence>
<dbReference type="GO" id="GO:0008453">
    <property type="term" value="F:alanine-glyoxylate transaminase activity"/>
    <property type="evidence" value="ECO:0007669"/>
    <property type="project" value="TreeGrafter"/>
</dbReference>
<name>X1RHW6_9ZZZZ</name>
<dbReference type="PANTHER" id="PTHR21152">
    <property type="entry name" value="AMINOTRANSFERASE CLASS V"/>
    <property type="match status" value="1"/>
</dbReference>
<dbReference type="EMBL" id="BARW01010763">
    <property type="protein sequence ID" value="GAI80208.1"/>
    <property type="molecule type" value="Genomic_DNA"/>
</dbReference>
<accession>X1RHW6</accession>
<evidence type="ECO:0000256" key="1">
    <source>
        <dbReference type="ARBA" id="ARBA00001933"/>
    </source>
</evidence>
<dbReference type="GO" id="GO:0019265">
    <property type="term" value="P:glycine biosynthetic process, by transamination of glyoxylate"/>
    <property type="evidence" value="ECO:0007669"/>
    <property type="project" value="TreeGrafter"/>
</dbReference>
<dbReference type="InterPro" id="IPR015424">
    <property type="entry name" value="PyrdxlP-dep_Trfase"/>
</dbReference>
<keyword evidence="2" id="KW-0663">Pyridoxal phosphate</keyword>
<gene>
    <name evidence="3" type="ORF">S12H4_21041</name>
</gene>